<proteinExistence type="predicted"/>
<comment type="caution">
    <text evidence="1">The sequence shown here is derived from an EMBL/GenBank/DDBJ whole genome shotgun (WGS) entry which is preliminary data.</text>
</comment>
<dbReference type="PANTHER" id="PTHR33401:SF19">
    <property type="entry name" value="(RAPE) HYPOTHETICAL PROTEIN"/>
    <property type="match status" value="1"/>
</dbReference>
<dbReference type="Proteomes" id="UP001567538">
    <property type="component" value="Unassembled WGS sequence"/>
</dbReference>
<dbReference type="AlphaFoldDB" id="A0ABD1G9W2"/>
<sequence length="125" mass="14311">MKETSFMRVLFCKIHCPLMCFCKPPAAHLYTSKPLKLESAPHVARSTVYAKEEECVEAKHEAAVIKSCIRKFCLRPDSTRETGKKRVQWMDHLGKELAEIREFESSESGDTDNEEESSRCLCVIL</sequence>
<organism evidence="1 2">
    <name type="scientific">Salvia divinorum</name>
    <name type="common">Maria pastora</name>
    <name type="synonym">Diviner's sage</name>
    <dbReference type="NCBI Taxonomy" id="28513"/>
    <lineage>
        <taxon>Eukaryota</taxon>
        <taxon>Viridiplantae</taxon>
        <taxon>Streptophyta</taxon>
        <taxon>Embryophyta</taxon>
        <taxon>Tracheophyta</taxon>
        <taxon>Spermatophyta</taxon>
        <taxon>Magnoliopsida</taxon>
        <taxon>eudicotyledons</taxon>
        <taxon>Gunneridae</taxon>
        <taxon>Pentapetalae</taxon>
        <taxon>asterids</taxon>
        <taxon>lamiids</taxon>
        <taxon>Lamiales</taxon>
        <taxon>Lamiaceae</taxon>
        <taxon>Nepetoideae</taxon>
        <taxon>Mentheae</taxon>
        <taxon>Salviinae</taxon>
        <taxon>Salvia</taxon>
        <taxon>Salvia subgen. Calosphace</taxon>
    </lineage>
</organism>
<dbReference type="PANTHER" id="PTHR33401">
    <property type="entry name" value="LIGHT-HARVESTING COMPLEX-LIKE PROTEIN OHP2, CHLOROPLASTIC"/>
    <property type="match status" value="1"/>
</dbReference>
<keyword evidence="2" id="KW-1185">Reference proteome</keyword>
<name>A0ABD1G9W2_SALDI</name>
<evidence type="ECO:0000313" key="2">
    <source>
        <dbReference type="Proteomes" id="UP001567538"/>
    </source>
</evidence>
<reference evidence="1 2" key="1">
    <citation type="submission" date="2024-06" db="EMBL/GenBank/DDBJ databases">
        <title>A chromosome level genome sequence of Diviner's sage (Salvia divinorum).</title>
        <authorList>
            <person name="Ford S.A."/>
            <person name="Ro D.-K."/>
            <person name="Ness R.W."/>
            <person name="Phillips M.A."/>
        </authorList>
    </citation>
    <scope>NUCLEOTIDE SEQUENCE [LARGE SCALE GENOMIC DNA]</scope>
    <source>
        <strain evidence="1">SAF-2024a</strain>
        <tissue evidence="1">Leaf</tissue>
    </source>
</reference>
<evidence type="ECO:0000313" key="1">
    <source>
        <dbReference type="EMBL" id="KAL1540928.1"/>
    </source>
</evidence>
<gene>
    <name evidence="1" type="ORF">AAHA92_25210</name>
</gene>
<protein>
    <submittedName>
        <fullName evidence="1">Uncharacterized protein</fullName>
    </submittedName>
</protein>
<dbReference type="EMBL" id="JBEAFC010000009">
    <property type="protein sequence ID" value="KAL1540928.1"/>
    <property type="molecule type" value="Genomic_DNA"/>
</dbReference>
<accession>A0ABD1G9W2</accession>